<dbReference type="GO" id="GO:0031048">
    <property type="term" value="P:regulatory ncRNA-mediated heterochromatin formation"/>
    <property type="evidence" value="ECO:0000318"/>
    <property type="project" value="GO_Central"/>
</dbReference>
<dbReference type="InterPro" id="IPR013633">
    <property type="entry name" value="NRDE-2"/>
</dbReference>
<dbReference type="InterPro" id="IPR003107">
    <property type="entry name" value="HAT"/>
</dbReference>
<name>A7RZP5_NEMVE</name>
<feature type="coiled-coil region" evidence="4">
    <location>
        <begin position="43"/>
        <end position="72"/>
    </location>
</feature>
<keyword evidence="4" id="KW-0175">Coiled coil</keyword>
<dbReference type="STRING" id="45351.A7RZP5"/>
<dbReference type="InterPro" id="IPR011990">
    <property type="entry name" value="TPR-like_helical_dom_sf"/>
</dbReference>
<dbReference type="Proteomes" id="UP000001593">
    <property type="component" value="Unassembled WGS sequence"/>
</dbReference>
<accession>A7RZP5</accession>
<feature type="compositionally biased region" description="Low complexity" evidence="5">
    <location>
        <begin position="168"/>
        <end position="182"/>
    </location>
</feature>
<dbReference type="Gene3D" id="1.25.40.10">
    <property type="entry name" value="Tetratricopeptide repeat domain"/>
    <property type="match status" value="2"/>
</dbReference>
<organism evidence="6 7">
    <name type="scientific">Nematostella vectensis</name>
    <name type="common">Starlet sea anemone</name>
    <dbReference type="NCBI Taxonomy" id="45351"/>
    <lineage>
        <taxon>Eukaryota</taxon>
        <taxon>Metazoa</taxon>
        <taxon>Cnidaria</taxon>
        <taxon>Anthozoa</taxon>
        <taxon>Hexacorallia</taxon>
        <taxon>Actiniaria</taxon>
        <taxon>Edwardsiidae</taxon>
        <taxon>Nematostella</taxon>
    </lineage>
</organism>
<dbReference type="FunFam" id="1.25.40.10:FF:001107">
    <property type="entry name" value="Protein NRDE2-like protein"/>
    <property type="match status" value="1"/>
</dbReference>
<keyword evidence="3" id="KW-0539">Nucleus</keyword>
<dbReference type="InParanoid" id="A7RZP5"/>
<dbReference type="GO" id="GO:0006396">
    <property type="term" value="P:RNA processing"/>
    <property type="evidence" value="ECO:0007669"/>
    <property type="project" value="InterPro"/>
</dbReference>
<evidence type="ECO:0008006" key="8">
    <source>
        <dbReference type="Google" id="ProtNLM"/>
    </source>
</evidence>
<evidence type="ECO:0000256" key="4">
    <source>
        <dbReference type="SAM" id="Coils"/>
    </source>
</evidence>
<dbReference type="GO" id="GO:0005634">
    <property type="term" value="C:nucleus"/>
    <property type="evidence" value="ECO:0007669"/>
    <property type="project" value="UniProtKB-SubCell"/>
</dbReference>
<reference evidence="6 7" key="1">
    <citation type="journal article" date="2007" name="Science">
        <title>Sea anemone genome reveals ancestral eumetazoan gene repertoire and genomic organization.</title>
        <authorList>
            <person name="Putnam N.H."/>
            <person name="Srivastava M."/>
            <person name="Hellsten U."/>
            <person name="Dirks B."/>
            <person name="Chapman J."/>
            <person name="Salamov A."/>
            <person name="Terry A."/>
            <person name="Shapiro H."/>
            <person name="Lindquist E."/>
            <person name="Kapitonov V.V."/>
            <person name="Jurka J."/>
            <person name="Genikhovich G."/>
            <person name="Grigoriev I.V."/>
            <person name="Lucas S.M."/>
            <person name="Steele R.E."/>
            <person name="Finnerty J.R."/>
            <person name="Technau U."/>
            <person name="Martindale M.Q."/>
            <person name="Rokhsar D.S."/>
        </authorList>
    </citation>
    <scope>NUCLEOTIDE SEQUENCE [LARGE SCALE GENOMIC DNA]</scope>
    <source>
        <strain evidence="7">CH2 X CH6</strain>
    </source>
</reference>
<dbReference type="PANTHER" id="PTHR13471">
    <property type="entry name" value="TETRATRICOPEPTIDE-LIKE HELICAL"/>
    <property type="match status" value="1"/>
</dbReference>
<dbReference type="EMBL" id="DS469558">
    <property type="protein sequence ID" value="EDO42981.1"/>
    <property type="molecule type" value="Genomic_DNA"/>
</dbReference>
<evidence type="ECO:0000256" key="2">
    <source>
        <dbReference type="ARBA" id="ARBA00009265"/>
    </source>
</evidence>
<evidence type="ECO:0000313" key="7">
    <source>
        <dbReference type="Proteomes" id="UP000001593"/>
    </source>
</evidence>
<feature type="compositionally biased region" description="Basic residues" evidence="5">
    <location>
        <begin position="203"/>
        <end position="235"/>
    </location>
</feature>
<evidence type="ECO:0000256" key="3">
    <source>
        <dbReference type="ARBA" id="ARBA00023242"/>
    </source>
</evidence>
<dbReference type="PhylomeDB" id="A7RZP5"/>
<dbReference type="GO" id="GO:1902369">
    <property type="term" value="P:negative regulation of RNA catabolic process"/>
    <property type="evidence" value="ECO:0000318"/>
    <property type="project" value="GO_Central"/>
</dbReference>
<feature type="compositionally biased region" description="Polar residues" evidence="5">
    <location>
        <begin position="152"/>
        <end position="162"/>
    </location>
</feature>
<dbReference type="OMA" id="MRDKELH"/>
<proteinExistence type="inferred from homology"/>
<dbReference type="SUPFAM" id="SSF48452">
    <property type="entry name" value="TPR-like"/>
    <property type="match status" value="1"/>
</dbReference>
<protein>
    <recommendedName>
        <fullName evidence="8">Protein NRDE2 homolog</fullName>
    </recommendedName>
</protein>
<dbReference type="HOGENOM" id="CLU_007550_1_0_1"/>
<sequence length="1254" mass="143331">MDDENCVFIENGSLYSENDNVKTKRILTTSEKLYRRLRIASAKESQKKLLQNVQEEMTVKQHEKEKEKFREVHLPHPYATKLEKDGCGWSILTAMEQDLQTSSTSSQPQTLFPIASYINVEGVPGRGNGFLFPCAQSSLHIEKENGISNDDWLSNPSFTSPIEHQGVISSDHQQDISDSGSSEGDGRHGNNDEDVYDKDDQKHKKPKKRHKSPERVVRLSHKKKKKKHKSKHSRKDKLAPSVKYKNEEHQKPNTIWIEECGLELKDAYRVYSKPDVNNLAYGSLYRLDVALYKLKPRIVCIGLGKHQSVHLTEKSKKDKKKRRAENVRYWGVQIPPLSEVQSVAPQKRATTEFFSGNIQNYVYVPLDLPSGGNEANNRQVNAENLNDEGGTMEEYTSHYTSELNKKLRENPHDIAAWLELVDHQQEVVSKGQLRAGFTEALNEKKKRNQAVITEKQISVLEKALEQNPSSEILIHKHLELCSEIWSVEDLRQRWNKVVFTHPNKVNLWHEYLRFTQSRFSSFSFSKAQGAYAKCLSTLLALKEGTFQSHQAQGDIESDMLDVFHQFCLFLKQSGHMEKAVASLQAMIELNCFCPGNIVSNTPTSGHLAFLETFWDSGKPRFGEDGAQGWKVWMEKSPHRADDCFDLKKIFKYSDRNKRNDAGEGEVSDGEERLIQGLYKAEAWRSIEISRDHTQVKPWRPNTLAGETEEDCEDPERLVLFEDVSACLFKLQNPQNNLRLVILLLELLGVPVNHREATNDFSFQRHFTTTLESKEEVLKTDRTSPGSSWKRYNSWYSHPAISFPTPEVLDFVRSIFAQAMLVFDGQDLDELMVTWLEYECSLVLAEASENTRKQKCKEVQKLAKALLKQPNNRNNLNLWREFACSLWMLGELSEARRIFDSTLAMAFQSCQDISINSELISLYRRYAELELSSSTLEDRKHRITELLVHLTEHGPNKPGGAKQGDLSAARILRARKTWSQLTEEALNSMHDGNSTNTGPSSYSLDVLICSAYFAYVTQGLQAASTTFERALVPPVFDGFCREALWLAYLGLYRTHMAQHTVPLKELRSILHSALREFPDNPEFLAFYLKVESKSNLTGEVRRFFDHGTHSAVSPVQWIYALHYEEVRSMAVSIALDCTQAALVQGSRNSAVTSLPMTGVTHRQRALFERVASSSVGRQCVLLWRMFVDFEMKQGSTDKAKTVFYQAVHHCPWAKSLYLDAVKYFPEDVTDILDMMHEKGLRVRAPLEEIEILLQA</sequence>
<dbReference type="PANTHER" id="PTHR13471:SF0">
    <property type="entry name" value="NUCLEAR EXOSOME REGULATOR NRDE2"/>
    <property type="match status" value="1"/>
</dbReference>
<evidence type="ECO:0000256" key="1">
    <source>
        <dbReference type="ARBA" id="ARBA00004123"/>
    </source>
</evidence>
<comment type="subcellular location">
    <subcellularLocation>
        <location evidence="1">Nucleus</location>
    </subcellularLocation>
</comment>
<dbReference type="Pfam" id="PF08424">
    <property type="entry name" value="NRDE-2"/>
    <property type="match status" value="1"/>
</dbReference>
<dbReference type="eggNOG" id="KOG1972">
    <property type="taxonomic scope" value="Eukaryota"/>
</dbReference>
<feature type="region of interest" description="Disordered" evidence="5">
    <location>
        <begin position="152"/>
        <end position="248"/>
    </location>
</feature>
<evidence type="ECO:0000256" key="5">
    <source>
        <dbReference type="SAM" id="MobiDB-lite"/>
    </source>
</evidence>
<keyword evidence="7" id="KW-1185">Reference proteome</keyword>
<evidence type="ECO:0000313" key="6">
    <source>
        <dbReference type="EMBL" id="EDO42981.1"/>
    </source>
</evidence>
<gene>
    <name evidence="6" type="ORF">NEMVEDRAFT_v1g241809</name>
</gene>
<comment type="similarity">
    <text evidence="2">Belongs to the NRDE2 family.</text>
</comment>
<dbReference type="AlphaFoldDB" id="A7RZP5"/>
<dbReference type="SMART" id="SM00386">
    <property type="entry name" value="HAT"/>
    <property type="match status" value="6"/>
</dbReference>